<protein>
    <recommendedName>
        <fullName evidence="4">DUF2497 domain-containing protein</fullName>
    </recommendedName>
</protein>
<evidence type="ECO:0008006" key="4">
    <source>
        <dbReference type="Google" id="ProtNLM"/>
    </source>
</evidence>
<comment type="caution">
    <text evidence="2">The sequence shown here is derived from an EMBL/GenBank/DDBJ whole genome shotgun (WGS) entry which is preliminary data.</text>
</comment>
<proteinExistence type="predicted"/>
<evidence type="ECO:0000313" key="2">
    <source>
        <dbReference type="EMBL" id="NJB97318.1"/>
    </source>
</evidence>
<evidence type="ECO:0000256" key="1">
    <source>
        <dbReference type="SAM" id="MobiDB-lite"/>
    </source>
</evidence>
<reference evidence="2 3" key="1">
    <citation type="submission" date="2020-03" db="EMBL/GenBank/DDBJ databases">
        <title>Genomic Encyclopedia of Type Strains, Phase IV (KMG-IV): sequencing the most valuable type-strain genomes for metagenomic binning, comparative biology and taxonomic classification.</title>
        <authorList>
            <person name="Goeker M."/>
        </authorList>
    </citation>
    <scope>NUCLEOTIDE SEQUENCE [LARGE SCALE GENOMIC DNA]</scope>
    <source>
        <strain evidence="2 3">DSM 7225</strain>
    </source>
</reference>
<sequence length="154" mass="16772">MGTASSEPSMEEILASIKRIIADDEPGAFARGRPLRAVPEAAVEDAPEEALAEPPHEDVLELHEPIAEAPALEPQPAVAPVDPILSDRVAEASREKLEALSRLIVKPQVPGSDTLEGLVREMLKPMLRDWLDQNLPQLVEQIVAREIARITGTR</sequence>
<organism evidence="2 3">
    <name type="scientific">Sphingomonas trueperi</name>
    <dbReference type="NCBI Taxonomy" id="53317"/>
    <lineage>
        <taxon>Bacteria</taxon>
        <taxon>Pseudomonadati</taxon>
        <taxon>Pseudomonadota</taxon>
        <taxon>Alphaproteobacteria</taxon>
        <taxon>Sphingomonadales</taxon>
        <taxon>Sphingomonadaceae</taxon>
        <taxon>Sphingomonas</taxon>
    </lineage>
</organism>
<dbReference type="RefSeq" id="WP_206431222.1">
    <property type="nucleotide sequence ID" value="NZ_BAAADY010000013.1"/>
</dbReference>
<feature type="compositionally biased region" description="Acidic residues" evidence="1">
    <location>
        <begin position="42"/>
        <end position="51"/>
    </location>
</feature>
<accession>A0A7X5XYJ5</accession>
<dbReference type="InterPro" id="IPR019632">
    <property type="entry name" value="DUF2497"/>
</dbReference>
<dbReference type="EMBL" id="JAATJB010000004">
    <property type="protein sequence ID" value="NJB97318.1"/>
    <property type="molecule type" value="Genomic_DNA"/>
</dbReference>
<dbReference type="Pfam" id="PF10691">
    <property type="entry name" value="DUF2497"/>
    <property type="match status" value="1"/>
</dbReference>
<keyword evidence="3" id="KW-1185">Reference proteome</keyword>
<gene>
    <name evidence="2" type="ORF">GGR89_001630</name>
</gene>
<feature type="region of interest" description="Disordered" evidence="1">
    <location>
        <begin position="39"/>
        <end position="58"/>
    </location>
</feature>
<name>A0A7X5XYJ5_9SPHN</name>
<dbReference type="AlphaFoldDB" id="A0A7X5XYJ5"/>
<evidence type="ECO:0000313" key="3">
    <source>
        <dbReference type="Proteomes" id="UP000531251"/>
    </source>
</evidence>
<dbReference type="Proteomes" id="UP000531251">
    <property type="component" value="Unassembled WGS sequence"/>
</dbReference>